<keyword evidence="2" id="KW-0547">Nucleotide-binding</keyword>
<dbReference type="PROSITE" id="PS50893">
    <property type="entry name" value="ABC_TRANSPORTER_2"/>
    <property type="match status" value="1"/>
</dbReference>
<dbReference type="EMBL" id="VFPO01000001">
    <property type="protein sequence ID" value="TQM66515.1"/>
    <property type="molecule type" value="Genomic_DNA"/>
</dbReference>
<accession>A0A543I7I1</accession>
<organism evidence="6 7">
    <name type="scientific">Actinomadura hallensis</name>
    <dbReference type="NCBI Taxonomy" id="337895"/>
    <lineage>
        <taxon>Bacteria</taxon>
        <taxon>Bacillati</taxon>
        <taxon>Actinomycetota</taxon>
        <taxon>Actinomycetes</taxon>
        <taxon>Streptosporangiales</taxon>
        <taxon>Thermomonosporaceae</taxon>
        <taxon>Actinomadura</taxon>
    </lineage>
</organism>
<reference evidence="6 7" key="1">
    <citation type="submission" date="2019-06" db="EMBL/GenBank/DDBJ databases">
        <title>Sequencing the genomes of 1000 actinobacteria strains.</title>
        <authorList>
            <person name="Klenk H.-P."/>
        </authorList>
    </citation>
    <scope>NUCLEOTIDE SEQUENCE [LARGE SCALE GENOMIC DNA]</scope>
    <source>
        <strain evidence="6 7">DSM 45043</strain>
    </source>
</reference>
<dbReference type="OrthoDB" id="5296765at2"/>
<keyword evidence="4" id="KW-1278">Translocase</keyword>
<evidence type="ECO:0000256" key="2">
    <source>
        <dbReference type="ARBA" id="ARBA00022741"/>
    </source>
</evidence>
<dbReference type="PANTHER" id="PTHR42794">
    <property type="entry name" value="HEMIN IMPORT ATP-BINDING PROTEIN HMUV"/>
    <property type="match status" value="1"/>
</dbReference>
<dbReference type="InterPro" id="IPR027417">
    <property type="entry name" value="P-loop_NTPase"/>
</dbReference>
<dbReference type="InterPro" id="IPR003593">
    <property type="entry name" value="AAA+_ATPase"/>
</dbReference>
<dbReference type="SMART" id="SM00382">
    <property type="entry name" value="AAA"/>
    <property type="match status" value="1"/>
</dbReference>
<dbReference type="AlphaFoldDB" id="A0A543I7I1"/>
<dbReference type="FunFam" id="3.40.50.300:FF:000134">
    <property type="entry name" value="Iron-enterobactin ABC transporter ATP-binding protein"/>
    <property type="match status" value="1"/>
</dbReference>
<dbReference type="InterPro" id="IPR003439">
    <property type="entry name" value="ABC_transporter-like_ATP-bd"/>
</dbReference>
<dbReference type="PROSITE" id="PS00211">
    <property type="entry name" value="ABC_TRANSPORTER_1"/>
    <property type="match status" value="1"/>
</dbReference>
<dbReference type="SUPFAM" id="SSF52540">
    <property type="entry name" value="P-loop containing nucleoside triphosphate hydrolases"/>
    <property type="match status" value="1"/>
</dbReference>
<keyword evidence="3 6" id="KW-0067">ATP-binding</keyword>
<proteinExistence type="predicted"/>
<evidence type="ECO:0000313" key="7">
    <source>
        <dbReference type="Proteomes" id="UP000316706"/>
    </source>
</evidence>
<evidence type="ECO:0000259" key="5">
    <source>
        <dbReference type="PROSITE" id="PS50893"/>
    </source>
</evidence>
<dbReference type="GO" id="GO:0016887">
    <property type="term" value="F:ATP hydrolysis activity"/>
    <property type="evidence" value="ECO:0007669"/>
    <property type="project" value="InterPro"/>
</dbReference>
<dbReference type="InterPro" id="IPR017871">
    <property type="entry name" value="ABC_transporter-like_CS"/>
</dbReference>
<sequence>MTLRARDLEVALDRTPVLGGVSIDLRPGEILGIIGPNGAGKSTLLRTLAGLLAPSHGEVLADGRPLRRMRPRERAAHVAVVTQDAPLMSGPSVRDLVLMGRYAHRRRLAPPTPADHRAVDRALRDAGAAALADRPVTELSGGERQLAQIGRALAQGAAHLLLDEPTSALDVHHRLRVFAVLRAQADAGTGIGIVLHDLNEASRHCDRIAVVHDGRLRAAGSPRDVLTPELLAEVYRIEARVLSAQFGYPHVHPLGIRTPAAGRARTPAKGTA</sequence>
<keyword evidence="7" id="KW-1185">Reference proteome</keyword>
<evidence type="ECO:0000313" key="6">
    <source>
        <dbReference type="EMBL" id="TQM66515.1"/>
    </source>
</evidence>
<dbReference type="GO" id="GO:0005524">
    <property type="term" value="F:ATP binding"/>
    <property type="evidence" value="ECO:0007669"/>
    <property type="project" value="UniProtKB-KW"/>
</dbReference>
<dbReference type="RefSeq" id="WP_141965617.1">
    <property type="nucleotide sequence ID" value="NZ_VFPO01000001.1"/>
</dbReference>
<feature type="domain" description="ABC transporter" evidence="5">
    <location>
        <begin position="3"/>
        <end position="238"/>
    </location>
</feature>
<gene>
    <name evidence="6" type="ORF">FHX41_0093</name>
</gene>
<name>A0A543I7I1_9ACTN</name>
<dbReference type="Proteomes" id="UP000316706">
    <property type="component" value="Unassembled WGS sequence"/>
</dbReference>
<dbReference type="CDD" id="cd03214">
    <property type="entry name" value="ABC_Iron-Siderophores_B12_Hemin"/>
    <property type="match status" value="1"/>
</dbReference>
<comment type="caution">
    <text evidence="6">The sequence shown here is derived from an EMBL/GenBank/DDBJ whole genome shotgun (WGS) entry which is preliminary data.</text>
</comment>
<dbReference type="Gene3D" id="3.40.50.300">
    <property type="entry name" value="P-loop containing nucleotide triphosphate hydrolases"/>
    <property type="match status" value="1"/>
</dbReference>
<protein>
    <submittedName>
        <fullName evidence="6">Iron complex transport system ATP-binding protein</fullName>
    </submittedName>
</protein>
<evidence type="ECO:0000256" key="3">
    <source>
        <dbReference type="ARBA" id="ARBA00022840"/>
    </source>
</evidence>
<keyword evidence="1" id="KW-0813">Transport</keyword>
<dbReference type="PANTHER" id="PTHR42794:SF1">
    <property type="entry name" value="HEMIN IMPORT ATP-BINDING PROTEIN HMUV"/>
    <property type="match status" value="1"/>
</dbReference>
<dbReference type="Pfam" id="PF00005">
    <property type="entry name" value="ABC_tran"/>
    <property type="match status" value="1"/>
</dbReference>
<evidence type="ECO:0000256" key="4">
    <source>
        <dbReference type="ARBA" id="ARBA00022967"/>
    </source>
</evidence>
<evidence type="ECO:0000256" key="1">
    <source>
        <dbReference type="ARBA" id="ARBA00022448"/>
    </source>
</evidence>